<evidence type="ECO:0000313" key="2">
    <source>
        <dbReference type="EMBL" id="KKM13431.1"/>
    </source>
</evidence>
<organism evidence="2">
    <name type="scientific">marine sediment metagenome</name>
    <dbReference type="NCBI Taxonomy" id="412755"/>
    <lineage>
        <taxon>unclassified sequences</taxon>
        <taxon>metagenomes</taxon>
        <taxon>ecological metagenomes</taxon>
    </lineage>
</organism>
<name>A0A0F9HDH7_9ZZZZ</name>
<dbReference type="Pfam" id="PF13392">
    <property type="entry name" value="HNH_3"/>
    <property type="match status" value="1"/>
</dbReference>
<comment type="caution">
    <text evidence="2">The sequence shown here is derived from an EMBL/GenBank/DDBJ whole genome shotgun (WGS) entry which is preliminary data.</text>
</comment>
<dbReference type="Gene3D" id="3.90.75.20">
    <property type="match status" value="1"/>
</dbReference>
<dbReference type="AlphaFoldDB" id="A0A0F9HDH7"/>
<accession>A0A0F9HDH7</accession>
<dbReference type="InterPro" id="IPR044925">
    <property type="entry name" value="His-Me_finger_sf"/>
</dbReference>
<dbReference type="SUPFAM" id="SSF54060">
    <property type="entry name" value="His-Me finger endonucleases"/>
    <property type="match status" value="1"/>
</dbReference>
<gene>
    <name evidence="2" type="ORF">LCGC14_1716280</name>
</gene>
<feature type="domain" description="HNH nuclease" evidence="1">
    <location>
        <begin position="100"/>
        <end position="138"/>
    </location>
</feature>
<sequence length="167" mass="19919">MNLLAKDKKELQRILTFDFFQKEYIKNRKSIRTIAKIAKCSGDTILKHMQKLNIPRRTLSESHKGLRYCWFKGWSKNRGYKYIYFPKHRYANQKGYVAEHRLVLETQLGRYLKPKEKTHHINGKKDDNEIENLMLFSSHSAHKRFEMGGHYTQEEIIFDGRKVKGGK</sequence>
<dbReference type="InterPro" id="IPR003615">
    <property type="entry name" value="HNH_nuc"/>
</dbReference>
<evidence type="ECO:0000259" key="1">
    <source>
        <dbReference type="Pfam" id="PF13392"/>
    </source>
</evidence>
<proteinExistence type="predicted"/>
<protein>
    <recommendedName>
        <fullName evidence="1">HNH nuclease domain-containing protein</fullName>
    </recommendedName>
</protein>
<dbReference type="EMBL" id="LAZR01015379">
    <property type="protein sequence ID" value="KKM13431.1"/>
    <property type="molecule type" value="Genomic_DNA"/>
</dbReference>
<reference evidence="2" key="1">
    <citation type="journal article" date="2015" name="Nature">
        <title>Complex archaea that bridge the gap between prokaryotes and eukaryotes.</title>
        <authorList>
            <person name="Spang A."/>
            <person name="Saw J.H."/>
            <person name="Jorgensen S.L."/>
            <person name="Zaremba-Niedzwiedzka K."/>
            <person name="Martijn J."/>
            <person name="Lind A.E."/>
            <person name="van Eijk R."/>
            <person name="Schleper C."/>
            <person name="Guy L."/>
            <person name="Ettema T.J."/>
        </authorList>
    </citation>
    <scope>NUCLEOTIDE SEQUENCE</scope>
</reference>